<accession>I3SKV3</accession>
<protein>
    <submittedName>
        <fullName evidence="1">Uncharacterized protein</fullName>
    </submittedName>
</protein>
<organism evidence="1">
    <name type="scientific">Medicago truncatula</name>
    <name type="common">Barrel medic</name>
    <name type="synonym">Medicago tribuloides</name>
    <dbReference type="NCBI Taxonomy" id="3880"/>
    <lineage>
        <taxon>Eukaryota</taxon>
        <taxon>Viridiplantae</taxon>
        <taxon>Streptophyta</taxon>
        <taxon>Embryophyta</taxon>
        <taxon>Tracheophyta</taxon>
        <taxon>Spermatophyta</taxon>
        <taxon>Magnoliopsida</taxon>
        <taxon>eudicotyledons</taxon>
        <taxon>Gunneridae</taxon>
        <taxon>Pentapetalae</taxon>
        <taxon>rosids</taxon>
        <taxon>fabids</taxon>
        <taxon>Fabales</taxon>
        <taxon>Fabaceae</taxon>
        <taxon>Papilionoideae</taxon>
        <taxon>50 kb inversion clade</taxon>
        <taxon>NPAAA clade</taxon>
        <taxon>Hologalegina</taxon>
        <taxon>IRL clade</taxon>
        <taxon>Trifolieae</taxon>
        <taxon>Medicago</taxon>
    </lineage>
</organism>
<evidence type="ECO:0000313" key="1">
    <source>
        <dbReference type="EMBL" id="AFK40895.1"/>
    </source>
</evidence>
<dbReference type="AlphaFoldDB" id="I3SKV3"/>
<dbReference type="EMBL" id="BT141101">
    <property type="protein sequence ID" value="AFK40895.1"/>
    <property type="molecule type" value="mRNA"/>
</dbReference>
<sequence length="29" mass="3332">MNCISIGNIKCNKRANLCLDLQQEEVHMI</sequence>
<name>I3SKV3_MEDTR</name>
<reference evidence="1" key="1">
    <citation type="submission" date="2012-05" db="EMBL/GenBank/DDBJ databases">
        <authorList>
            <person name="Krishnakumar V."/>
            <person name="Cheung F."/>
            <person name="Xiao Y."/>
            <person name="Chan A."/>
            <person name="Moskal W.A."/>
            <person name="Town C.D."/>
        </authorList>
    </citation>
    <scope>NUCLEOTIDE SEQUENCE</scope>
</reference>
<proteinExistence type="evidence at transcript level"/>